<keyword evidence="1" id="KW-0732">Signal</keyword>
<dbReference type="EMBL" id="LZEU01000001">
    <property type="protein sequence ID" value="MBC9249477.1"/>
    <property type="molecule type" value="Genomic_DNA"/>
</dbReference>
<reference evidence="3 4" key="1">
    <citation type="submission" date="2016-06" db="EMBL/GenBank/DDBJ databases">
        <authorList>
            <person name="Ramos C."/>
            <person name="Pintado A."/>
            <person name="Crespo-Gomez J.I."/>
        </authorList>
    </citation>
    <scope>NUCLEOTIDE SEQUENCE [LARGE SCALE GENOMIC DNA]</scope>
    <source>
        <strain evidence="3 4">AVO110</strain>
    </source>
</reference>
<evidence type="ECO:0000313" key="3">
    <source>
        <dbReference type="EMBL" id="MBC9249477.1"/>
    </source>
</evidence>
<dbReference type="InterPro" id="IPR001638">
    <property type="entry name" value="Solute-binding_3/MltF_N"/>
</dbReference>
<dbReference type="Pfam" id="PF00497">
    <property type="entry name" value="SBP_bac_3"/>
    <property type="match status" value="1"/>
</dbReference>
<protein>
    <recommendedName>
        <fullName evidence="2">Solute-binding protein family 3/N-terminal domain-containing protein</fullName>
    </recommendedName>
</protein>
<feature type="domain" description="Solute-binding protein family 3/N-terminal" evidence="2">
    <location>
        <begin position="24"/>
        <end position="193"/>
    </location>
</feature>
<feature type="chain" id="PRO_5045714913" description="Solute-binding protein family 3/N-terminal domain-containing protein" evidence="1">
    <location>
        <begin position="21"/>
        <end position="242"/>
    </location>
</feature>
<evidence type="ECO:0000259" key="2">
    <source>
        <dbReference type="Pfam" id="PF00497"/>
    </source>
</evidence>
<proteinExistence type="predicted"/>
<comment type="caution">
    <text evidence="3">The sequence shown here is derived from an EMBL/GenBank/DDBJ whole genome shotgun (WGS) entry which is preliminary data.</text>
</comment>
<dbReference type="Proteomes" id="UP000744555">
    <property type="component" value="Unassembled WGS sequence"/>
</dbReference>
<feature type="signal peptide" evidence="1">
    <location>
        <begin position="1"/>
        <end position="20"/>
    </location>
</feature>
<dbReference type="SUPFAM" id="SSF53850">
    <property type="entry name" value="Periplasmic binding protein-like II"/>
    <property type="match status" value="1"/>
</dbReference>
<dbReference type="Gene3D" id="3.40.190.10">
    <property type="entry name" value="Periplasmic binding protein-like II"/>
    <property type="match status" value="2"/>
</dbReference>
<evidence type="ECO:0000313" key="4">
    <source>
        <dbReference type="Proteomes" id="UP000744555"/>
    </source>
</evidence>
<name>A0ABR7RVX8_AQUAC</name>
<accession>A0ABR7RVX8</accession>
<gene>
    <name evidence="3" type="ORF">A9179_04210</name>
</gene>
<evidence type="ECO:0000256" key="1">
    <source>
        <dbReference type="SAM" id="SignalP"/>
    </source>
</evidence>
<keyword evidence="4" id="KW-1185">Reference proteome</keyword>
<sequence length="242" mass="27210">MRARLAFLCLLHISPGLALADDSITVAWRNKAPYHYLEQGVEQGFLLERARLIFATAGITTQFVQQPAKRIWHSFEQGTPRYCSFGWYRLPERERVAQFSLPFHTDPPQIALVSTAALPALRAHGSFAALLRDPQITLGLVDGVSYGASLDRLIAGSANQIEHATVEPTVMMRMVAAHRVDYMLADQADWDYLRQHESDLDGIAEQHFADMPAGLERYIVCSKDVPAEQMDRINRAIKQTPH</sequence>
<dbReference type="RefSeq" id="WP_187804613.1">
    <property type="nucleotide sequence ID" value="NZ_LZEU01000001.1"/>
</dbReference>
<organism evidence="3 4">
    <name type="scientific">Aquipseudomonas alcaligenes</name>
    <name type="common">Pseudomonas alcaligenes</name>
    <dbReference type="NCBI Taxonomy" id="43263"/>
    <lineage>
        <taxon>Bacteria</taxon>
        <taxon>Pseudomonadati</taxon>
        <taxon>Pseudomonadota</taxon>
        <taxon>Gammaproteobacteria</taxon>
        <taxon>Pseudomonadales</taxon>
        <taxon>Pseudomonadaceae</taxon>
        <taxon>Aquipseudomonas</taxon>
    </lineage>
</organism>